<evidence type="ECO:0000313" key="3">
    <source>
        <dbReference type="EMBL" id="GEC20558.1"/>
    </source>
</evidence>
<organism evidence="3 4">
    <name type="scientific">Pseudonocardia hydrocarbonoxydans</name>
    <dbReference type="NCBI Taxonomy" id="76726"/>
    <lineage>
        <taxon>Bacteria</taxon>
        <taxon>Bacillati</taxon>
        <taxon>Actinomycetota</taxon>
        <taxon>Actinomycetes</taxon>
        <taxon>Pseudonocardiales</taxon>
        <taxon>Pseudonocardiaceae</taxon>
        <taxon>Pseudonocardia</taxon>
    </lineage>
</organism>
<protein>
    <recommendedName>
        <fullName evidence="5">Oligopeptide transport permease C-like N-terminal domain-containing protein</fullName>
    </recommendedName>
</protein>
<evidence type="ECO:0008006" key="5">
    <source>
        <dbReference type="Google" id="ProtNLM"/>
    </source>
</evidence>
<proteinExistence type="predicted"/>
<evidence type="ECO:0000256" key="2">
    <source>
        <dbReference type="ARBA" id="ARBA00022448"/>
    </source>
</evidence>
<reference evidence="3 4" key="1">
    <citation type="submission" date="2019-06" db="EMBL/GenBank/DDBJ databases">
        <title>Whole genome shotgun sequence of Pseudonocardia hydrocarbonoxydans NBRC 14498.</title>
        <authorList>
            <person name="Hosoyama A."/>
            <person name="Uohara A."/>
            <person name="Ohji S."/>
            <person name="Ichikawa N."/>
        </authorList>
    </citation>
    <scope>NUCLEOTIDE SEQUENCE [LARGE SCALE GENOMIC DNA]</scope>
    <source>
        <strain evidence="3 4">NBRC 14498</strain>
    </source>
</reference>
<comment type="subcellular location">
    <subcellularLocation>
        <location evidence="1">Cell membrane</location>
        <topology evidence="1">Multi-pass membrane protein</topology>
    </subcellularLocation>
</comment>
<dbReference type="PANTHER" id="PTHR43386">
    <property type="entry name" value="OLIGOPEPTIDE TRANSPORT SYSTEM PERMEASE PROTEIN APPC"/>
    <property type="match status" value="1"/>
</dbReference>
<gene>
    <name evidence="3" type="ORF">PHY01_28410</name>
</gene>
<keyword evidence="2" id="KW-0813">Transport</keyword>
<dbReference type="AlphaFoldDB" id="A0A4Y3WPW9"/>
<keyword evidence="4" id="KW-1185">Reference proteome</keyword>
<name>A0A4Y3WPW9_9PSEU</name>
<evidence type="ECO:0000313" key="4">
    <source>
        <dbReference type="Proteomes" id="UP000320338"/>
    </source>
</evidence>
<comment type="caution">
    <text evidence="3">The sequence shown here is derived from an EMBL/GenBank/DDBJ whole genome shotgun (WGS) entry which is preliminary data.</text>
</comment>
<evidence type="ECO:0000256" key="1">
    <source>
        <dbReference type="ARBA" id="ARBA00004651"/>
    </source>
</evidence>
<sequence length="102" mass="10601">MRRRAPAVALGALAAVLLVAALLPLDAVGNDLANRFAPPSPAHPLGTDHLGRDVFARLAAGTRLSVGFTVVAVAVCASSTCWWPCRRSCSPWCSRPCSPPAP</sequence>
<dbReference type="EMBL" id="BJNG01000020">
    <property type="protein sequence ID" value="GEC20558.1"/>
    <property type="molecule type" value="Genomic_DNA"/>
</dbReference>
<dbReference type="GO" id="GO:0005886">
    <property type="term" value="C:plasma membrane"/>
    <property type="evidence" value="ECO:0007669"/>
    <property type="project" value="UniProtKB-SubCell"/>
</dbReference>
<dbReference type="RefSeq" id="WP_141279101.1">
    <property type="nucleotide sequence ID" value="NZ_BAAARZ010000003.1"/>
</dbReference>
<dbReference type="InterPro" id="IPR050366">
    <property type="entry name" value="BP-dependent_transpt_permease"/>
</dbReference>
<accession>A0A4Y3WPW9</accession>
<dbReference type="PANTHER" id="PTHR43386:SF1">
    <property type="entry name" value="D,D-DIPEPTIDE TRANSPORT SYSTEM PERMEASE PROTEIN DDPC-RELATED"/>
    <property type="match status" value="1"/>
</dbReference>
<dbReference type="Proteomes" id="UP000320338">
    <property type="component" value="Unassembled WGS sequence"/>
</dbReference>
<dbReference type="OrthoDB" id="3531748at2"/>